<dbReference type="InterPro" id="IPR047676">
    <property type="entry name" value="FxLYD_dom"/>
</dbReference>
<dbReference type="NCBIfam" id="NF038353">
    <property type="entry name" value="FxLYD_dom"/>
    <property type="match status" value="1"/>
</dbReference>
<protein>
    <submittedName>
        <fullName evidence="2">FxLYD domain-containing protein</fullName>
    </submittedName>
</protein>
<proteinExistence type="predicted"/>
<reference evidence="2 3" key="1">
    <citation type="submission" date="2023-04" db="EMBL/GenBank/DDBJ databases">
        <title>Genome dynamics across the evolutionary transition to endosymbiosis.</title>
        <authorList>
            <person name="Siozios S."/>
            <person name="Nadal-Jimenez P."/>
            <person name="Azagi T."/>
            <person name="Sprong H."/>
            <person name="Frost C.L."/>
            <person name="Parratt S.R."/>
            <person name="Taylor G."/>
            <person name="Brettell L."/>
            <person name="Lew K.C."/>
            <person name="Croft L."/>
            <person name="King K.C."/>
            <person name="Brockhurst M.A."/>
            <person name="Hypsa V."/>
            <person name="Novakova E."/>
            <person name="Darby A.C."/>
            <person name="Hurst G.D.D."/>
        </authorList>
    </citation>
    <scope>NUCLEOTIDE SEQUENCE [LARGE SCALE GENOMIC DNA]</scope>
    <source>
        <strain evidence="3">aApi_AU</strain>
        <plasmid evidence="2 3">paApi_AU1</plasmid>
    </source>
</reference>
<geneLocation type="plasmid" evidence="2 3">
    <name>paApi_AU1</name>
</geneLocation>
<sequence length="114" mass="12441">MNKLVACLALISVLLISNVYAEVIDNSKIGLKDLHFEYTPNGLRKIKGKATNKTNQTFSLVTIKFNLLKEGKVIAHSIETLHNLGAGQSTEIDGFYNSIASKPDSIEVADIDAH</sequence>
<keyword evidence="3" id="KW-1185">Reference proteome</keyword>
<dbReference type="RefSeq" id="WP_280937011.1">
    <property type="nucleotide sequence ID" value="NZ_CP123757.1"/>
</dbReference>
<evidence type="ECO:0000313" key="3">
    <source>
        <dbReference type="Proteomes" id="UP001231859"/>
    </source>
</evidence>
<organism evidence="2 3">
    <name type="scientific">Arsenophonus apicola</name>
    <dbReference type="NCBI Taxonomy" id="2879119"/>
    <lineage>
        <taxon>Bacteria</taxon>
        <taxon>Pseudomonadati</taxon>
        <taxon>Pseudomonadota</taxon>
        <taxon>Gammaproteobacteria</taxon>
        <taxon>Enterobacterales</taxon>
        <taxon>Morganellaceae</taxon>
        <taxon>Arsenophonus</taxon>
    </lineage>
</organism>
<dbReference type="EMBL" id="CP123757">
    <property type="protein sequence ID" value="WGO82271.1"/>
    <property type="molecule type" value="Genomic_DNA"/>
</dbReference>
<name>A0ABY8NZU3_9GAMM</name>
<keyword evidence="2" id="KW-0614">Plasmid</keyword>
<evidence type="ECO:0000313" key="2">
    <source>
        <dbReference type="EMBL" id="WGO82271.1"/>
    </source>
</evidence>
<accession>A0ABY8NZU3</accession>
<feature type="chain" id="PRO_5046920145" evidence="1">
    <location>
        <begin position="22"/>
        <end position="114"/>
    </location>
</feature>
<evidence type="ECO:0000256" key="1">
    <source>
        <dbReference type="SAM" id="SignalP"/>
    </source>
</evidence>
<gene>
    <name evidence="2" type="ORF">QG404_00490</name>
</gene>
<dbReference type="Proteomes" id="UP001231859">
    <property type="component" value="Plasmid paApi_AU1"/>
</dbReference>
<keyword evidence="1" id="KW-0732">Signal</keyword>
<feature type="signal peptide" evidence="1">
    <location>
        <begin position="1"/>
        <end position="21"/>
    </location>
</feature>